<protein>
    <recommendedName>
        <fullName evidence="3">DUF4397 domain-containing protein</fullName>
    </recommendedName>
</protein>
<evidence type="ECO:0008006" key="3">
    <source>
        <dbReference type="Google" id="ProtNLM"/>
    </source>
</evidence>
<dbReference type="AlphaFoldDB" id="A0A2T1DVJ8"/>
<reference evidence="1 2" key="2">
    <citation type="submission" date="2018-03" db="EMBL/GenBank/DDBJ databases">
        <title>The ancient ancestry and fast evolution of plastids.</title>
        <authorList>
            <person name="Moore K.R."/>
            <person name="Magnabosco C."/>
            <person name="Momper L."/>
            <person name="Gold D.A."/>
            <person name="Bosak T."/>
            <person name="Fournier G.P."/>
        </authorList>
    </citation>
    <scope>NUCLEOTIDE SEQUENCE [LARGE SCALE GENOMIC DNA]</scope>
    <source>
        <strain evidence="1 2">ULC18</strain>
    </source>
</reference>
<accession>A0A2T1DVJ8</accession>
<dbReference type="OrthoDB" id="459424at2"/>
<sequence>MAAIYVVIHNQNDVAMSSINGELILVLVARDGAIEAQQPVDIRTATATFQDVPAGNYTIVARHPDLTPTETRYDVGVAENAILGVRYTYNEAQRRLLLIETEMRFLP</sequence>
<reference evidence="2" key="1">
    <citation type="submission" date="2018-02" db="EMBL/GenBank/DDBJ databases">
        <authorList>
            <person name="Moore K."/>
            <person name="Momper L."/>
        </authorList>
    </citation>
    <scope>NUCLEOTIDE SEQUENCE [LARGE SCALE GENOMIC DNA]</scope>
    <source>
        <strain evidence="2">ULC18</strain>
    </source>
</reference>
<comment type="caution">
    <text evidence="1">The sequence shown here is derived from an EMBL/GenBank/DDBJ whole genome shotgun (WGS) entry which is preliminary data.</text>
</comment>
<dbReference type="EMBL" id="PVWK01000142">
    <property type="protein sequence ID" value="PSB24510.1"/>
    <property type="molecule type" value="Genomic_DNA"/>
</dbReference>
<dbReference type="Proteomes" id="UP000239576">
    <property type="component" value="Unassembled WGS sequence"/>
</dbReference>
<name>A0A2T1DVJ8_9CYAN</name>
<evidence type="ECO:0000313" key="1">
    <source>
        <dbReference type="EMBL" id="PSB24510.1"/>
    </source>
</evidence>
<evidence type="ECO:0000313" key="2">
    <source>
        <dbReference type="Proteomes" id="UP000239576"/>
    </source>
</evidence>
<proteinExistence type="predicted"/>
<dbReference type="RefSeq" id="WP_106259693.1">
    <property type="nucleotide sequence ID" value="NZ_PVWK01000142.1"/>
</dbReference>
<organism evidence="1 2">
    <name type="scientific">Stenomitos frigidus ULC18</name>
    <dbReference type="NCBI Taxonomy" id="2107698"/>
    <lineage>
        <taxon>Bacteria</taxon>
        <taxon>Bacillati</taxon>
        <taxon>Cyanobacteriota</taxon>
        <taxon>Cyanophyceae</taxon>
        <taxon>Leptolyngbyales</taxon>
        <taxon>Leptolyngbyaceae</taxon>
        <taxon>Stenomitos</taxon>
    </lineage>
</organism>
<keyword evidence="2" id="KW-1185">Reference proteome</keyword>
<gene>
    <name evidence="1" type="ORF">C7B82_26085</name>
</gene>